<dbReference type="Proteomes" id="UP000238479">
    <property type="component" value="Chromosome 2"/>
</dbReference>
<proteinExistence type="predicted"/>
<accession>A0A2P6RWZ7</accession>
<sequence length="70" mass="7868">MGIKKEVMLVSAESFQAIAYIPNHPTLCYSLKMVNFKYEYVFGEIPECGRPFSFGIEGGTCSLHHLPPRS</sequence>
<dbReference type="AlphaFoldDB" id="A0A2P6RWZ7"/>
<reference evidence="1 2" key="1">
    <citation type="journal article" date="2018" name="Nat. Genet.">
        <title>The Rosa genome provides new insights in the design of modern roses.</title>
        <authorList>
            <person name="Bendahmane M."/>
        </authorList>
    </citation>
    <scope>NUCLEOTIDE SEQUENCE [LARGE SCALE GENOMIC DNA]</scope>
    <source>
        <strain evidence="2">cv. Old Blush</strain>
    </source>
</reference>
<dbReference type="EMBL" id="PDCK01000040">
    <property type="protein sequence ID" value="PRQ50934.1"/>
    <property type="molecule type" value="Genomic_DNA"/>
</dbReference>
<gene>
    <name evidence="1" type="ORF">RchiOBHm_Chr2g0138701</name>
</gene>
<dbReference type="Gramene" id="PRQ50934">
    <property type="protein sequence ID" value="PRQ50934"/>
    <property type="gene ID" value="RchiOBHm_Chr2g0138701"/>
</dbReference>
<name>A0A2P6RWZ7_ROSCH</name>
<organism evidence="1 2">
    <name type="scientific">Rosa chinensis</name>
    <name type="common">China rose</name>
    <dbReference type="NCBI Taxonomy" id="74649"/>
    <lineage>
        <taxon>Eukaryota</taxon>
        <taxon>Viridiplantae</taxon>
        <taxon>Streptophyta</taxon>
        <taxon>Embryophyta</taxon>
        <taxon>Tracheophyta</taxon>
        <taxon>Spermatophyta</taxon>
        <taxon>Magnoliopsida</taxon>
        <taxon>eudicotyledons</taxon>
        <taxon>Gunneridae</taxon>
        <taxon>Pentapetalae</taxon>
        <taxon>rosids</taxon>
        <taxon>fabids</taxon>
        <taxon>Rosales</taxon>
        <taxon>Rosaceae</taxon>
        <taxon>Rosoideae</taxon>
        <taxon>Rosoideae incertae sedis</taxon>
        <taxon>Rosa</taxon>
    </lineage>
</organism>
<keyword evidence="2" id="KW-1185">Reference proteome</keyword>
<evidence type="ECO:0000313" key="2">
    <source>
        <dbReference type="Proteomes" id="UP000238479"/>
    </source>
</evidence>
<comment type="caution">
    <text evidence="1">The sequence shown here is derived from an EMBL/GenBank/DDBJ whole genome shotgun (WGS) entry which is preliminary data.</text>
</comment>
<protein>
    <submittedName>
        <fullName evidence="1">Uncharacterized protein</fullName>
    </submittedName>
</protein>
<evidence type="ECO:0000313" key="1">
    <source>
        <dbReference type="EMBL" id="PRQ50934.1"/>
    </source>
</evidence>